<dbReference type="AlphaFoldDB" id="A0A5B2WU09"/>
<reference evidence="9 10" key="1">
    <citation type="submission" date="2019-09" db="EMBL/GenBank/DDBJ databases">
        <title>Goodfellowia gen. nov., a new genus of the Pseudonocardineae related to Actinoalloteichus, containing Goodfellowia coeruleoviolacea gen. nov., comb. nov. gen. nov., comb. nov.</title>
        <authorList>
            <person name="Labeda D."/>
        </authorList>
    </citation>
    <scope>NUCLEOTIDE SEQUENCE [LARGE SCALE GENOMIC DNA]</scope>
    <source>
        <strain evidence="9 10">AN110305</strain>
    </source>
</reference>
<dbReference type="GO" id="GO:0046872">
    <property type="term" value="F:metal ion binding"/>
    <property type="evidence" value="ECO:0007669"/>
    <property type="project" value="UniProtKB-KW"/>
</dbReference>
<keyword evidence="7" id="KW-1133">Transmembrane helix</keyword>
<comment type="caution">
    <text evidence="9">The sequence shown here is derived from an EMBL/GenBank/DDBJ whole genome shotgun (WGS) entry which is preliminary data.</text>
</comment>
<sequence>MDEAVFLPLLMPLLTVPAVHYAAAWWHPKLATWLLTLSSVILSVGSVVSLTLLALAGAAQVPAVASVGRWSATTVRETDAGLPGLDTVAGVLLVLLVASAGGLVYRRTRAISEAFHQASRCRSGSELLVLPHGEPVAYALPGRPGRIVVSRGMLATLDPYERRVLLAHERAHLANHHYLFVAVVDFAAALNPLLRPLRSTVRYSVERWADESAAEGVGSRHLAAKAVGKAALVSRQPAGRAWHSAVLMAATAGPVPRRVAALLTPPPEGRIPMLRAWITGLIVLAAAATVAGSALDAARDLHTILEMASN</sequence>
<dbReference type="GO" id="GO:0004222">
    <property type="term" value="F:metalloendopeptidase activity"/>
    <property type="evidence" value="ECO:0007669"/>
    <property type="project" value="InterPro"/>
</dbReference>
<keyword evidence="1 6" id="KW-0645">Protease</keyword>
<feature type="transmembrane region" description="Helical" evidence="7">
    <location>
        <begin position="87"/>
        <end position="105"/>
    </location>
</feature>
<feature type="transmembrane region" description="Helical" evidence="7">
    <location>
        <begin position="276"/>
        <end position="295"/>
    </location>
</feature>
<evidence type="ECO:0000256" key="6">
    <source>
        <dbReference type="RuleBase" id="RU003983"/>
    </source>
</evidence>
<keyword evidence="4 6" id="KW-0862">Zinc</keyword>
<evidence type="ECO:0000313" key="10">
    <source>
        <dbReference type="Proteomes" id="UP000323454"/>
    </source>
</evidence>
<evidence type="ECO:0000256" key="1">
    <source>
        <dbReference type="ARBA" id="ARBA00022670"/>
    </source>
</evidence>
<comment type="similarity">
    <text evidence="6">Belongs to the peptidase M48 family.</text>
</comment>
<dbReference type="Pfam" id="PF01435">
    <property type="entry name" value="Peptidase_M48"/>
    <property type="match status" value="1"/>
</dbReference>
<dbReference type="OrthoDB" id="3541294at2"/>
<keyword evidence="5 6" id="KW-0482">Metalloprotease</keyword>
<keyword evidence="7" id="KW-0812">Transmembrane</keyword>
<dbReference type="CDD" id="cd07326">
    <property type="entry name" value="M56_BlaR1_MecR1_like"/>
    <property type="match status" value="1"/>
</dbReference>
<dbReference type="InterPro" id="IPR001915">
    <property type="entry name" value="Peptidase_M48"/>
</dbReference>
<reference evidence="9 10" key="2">
    <citation type="submission" date="2019-09" db="EMBL/GenBank/DDBJ databases">
        <authorList>
            <person name="Jin C."/>
        </authorList>
    </citation>
    <scope>NUCLEOTIDE SEQUENCE [LARGE SCALE GENOMIC DNA]</scope>
    <source>
        <strain evidence="9 10">AN110305</strain>
    </source>
</reference>
<dbReference type="EMBL" id="VUOB01000056">
    <property type="protein sequence ID" value="KAA2255483.1"/>
    <property type="molecule type" value="Genomic_DNA"/>
</dbReference>
<keyword evidence="3 6" id="KW-0378">Hydrolase</keyword>
<keyword evidence="10" id="KW-1185">Reference proteome</keyword>
<dbReference type="InterPro" id="IPR052173">
    <property type="entry name" value="Beta-lactam_resp_regulator"/>
</dbReference>
<name>A0A5B2WU09_9PSEU</name>
<dbReference type="Proteomes" id="UP000323454">
    <property type="component" value="Unassembled WGS sequence"/>
</dbReference>
<evidence type="ECO:0000256" key="2">
    <source>
        <dbReference type="ARBA" id="ARBA00022723"/>
    </source>
</evidence>
<dbReference type="GO" id="GO:0006508">
    <property type="term" value="P:proteolysis"/>
    <property type="evidence" value="ECO:0007669"/>
    <property type="project" value="UniProtKB-KW"/>
</dbReference>
<evidence type="ECO:0000259" key="8">
    <source>
        <dbReference type="Pfam" id="PF01435"/>
    </source>
</evidence>
<dbReference type="RefSeq" id="WP_149852891.1">
    <property type="nucleotide sequence ID" value="NZ_VUOB01000056.1"/>
</dbReference>
<feature type="transmembrane region" description="Helical" evidence="7">
    <location>
        <begin position="33"/>
        <end position="59"/>
    </location>
</feature>
<dbReference type="Gene3D" id="3.30.2010.10">
    <property type="entry name" value="Metalloproteases ('zincins'), catalytic domain"/>
    <property type="match status" value="1"/>
</dbReference>
<comment type="cofactor">
    <cofactor evidence="6">
        <name>Zn(2+)</name>
        <dbReference type="ChEBI" id="CHEBI:29105"/>
    </cofactor>
    <text evidence="6">Binds 1 zinc ion per subunit.</text>
</comment>
<evidence type="ECO:0000256" key="7">
    <source>
        <dbReference type="SAM" id="Phobius"/>
    </source>
</evidence>
<proteinExistence type="inferred from homology"/>
<gene>
    <name evidence="9" type="ORF">F0L68_28405</name>
</gene>
<dbReference type="PANTHER" id="PTHR34978">
    <property type="entry name" value="POSSIBLE SENSOR-TRANSDUCER PROTEIN BLAR"/>
    <property type="match status" value="1"/>
</dbReference>
<evidence type="ECO:0000256" key="5">
    <source>
        <dbReference type="ARBA" id="ARBA00023049"/>
    </source>
</evidence>
<protein>
    <submittedName>
        <fullName evidence="9">M56 family metallopeptidase</fullName>
    </submittedName>
</protein>
<feature type="transmembrane region" description="Helical" evidence="7">
    <location>
        <begin position="6"/>
        <end position="26"/>
    </location>
</feature>
<evidence type="ECO:0000256" key="3">
    <source>
        <dbReference type="ARBA" id="ARBA00022801"/>
    </source>
</evidence>
<organism evidence="9 10">
    <name type="scientific">Solihabitans fulvus</name>
    <dbReference type="NCBI Taxonomy" id="1892852"/>
    <lineage>
        <taxon>Bacteria</taxon>
        <taxon>Bacillati</taxon>
        <taxon>Actinomycetota</taxon>
        <taxon>Actinomycetes</taxon>
        <taxon>Pseudonocardiales</taxon>
        <taxon>Pseudonocardiaceae</taxon>
        <taxon>Solihabitans</taxon>
    </lineage>
</organism>
<evidence type="ECO:0000313" key="9">
    <source>
        <dbReference type="EMBL" id="KAA2255483.1"/>
    </source>
</evidence>
<evidence type="ECO:0000256" key="4">
    <source>
        <dbReference type="ARBA" id="ARBA00022833"/>
    </source>
</evidence>
<keyword evidence="7" id="KW-0472">Membrane</keyword>
<dbReference type="PANTHER" id="PTHR34978:SF3">
    <property type="entry name" value="SLR0241 PROTEIN"/>
    <property type="match status" value="1"/>
</dbReference>
<feature type="domain" description="Peptidase M48" evidence="8">
    <location>
        <begin position="129"/>
        <end position="184"/>
    </location>
</feature>
<accession>A0A5B2WU09</accession>
<keyword evidence="2" id="KW-0479">Metal-binding</keyword>